<evidence type="ECO:0000259" key="2">
    <source>
        <dbReference type="Pfam" id="PF17107"/>
    </source>
</evidence>
<dbReference type="RefSeq" id="XP_014558290.1">
    <property type="nucleotide sequence ID" value="XM_014702804.1"/>
</dbReference>
<dbReference type="Proteomes" id="UP000054337">
    <property type="component" value="Unassembled WGS sequence"/>
</dbReference>
<accession>W7EP60</accession>
<organism evidence="5 6">
    <name type="scientific">Bipolaris victoriae (strain FI3)</name>
    <name type="common">Victoria blight of oats agent</name>
    <name type="synonym">Cochliobolus victoriae</name>
    <dbReference type="NCBI Taxonomy" id="930091"/>
    <lineage>
        <taxon>Eukaryota</taxon>
        <taxon>Fungi</taxon>
        <taxon>Dikarya</taxon>
        <taxon>Ascomycota</taxon>
        <taxon>Pezizomycotina</taxon>
        <taxon>Dothideomycetes</taxon>
        <taxon>Pleosporomycetidae</taxon>
        <taxon>Pleosporales</taxon>
        <taxon>Pleosporineae</taxon>
        <taxon>Pleosporaceae</taxon>
        <taxon>Bipolaris</taxon>
    </lineage>
</organism>
<dbReference type="PANTHER" id="PTHR10039">
    <property type="entry name" value="AMELOGENIN"/>
    <property type="match status" value="1"/>
</dbReference>
<dbReference type="Pfam" id="PF24883">
    <property type="entry name" value="NPHP3_N"/>
    <property type="match status" value="1"/>
</dbReference>
<dbReference type="Gene3D" id="3.40.50.300">
    <property type="entry name" value="P-loop containing nucleotide triphosphate hydrolases"/>
    <property type="match status" value="1"/>
</dbReference>
<gene>
    <name evidence="5" type="ORF">COCVIDRAFT_25238</name>
</gene>
<dbReference type="Pfam" id="PF17107">
    <property type="entry name" value="SesA"/>
    <property type="match status" value="1"/>
</dbReference>
<dbReference type="InterPro" id="IPR027417">
    <property type="entry name" value="P-loop_NTPase"/>
</dbReference>
<feature type="domain" description="DUF7791" evidence="4">
    <location>
        <begin position="550"/>
        <end position="689"/>
    </location>
</feature>
<feature type="domain" description="NACHT-NTPase and P-loop NTPases N-terminal" evidence="2">
    <location>
        <begin position="12"/>
        <end position="138"/>
    </location>
</feature>
<sequence length="1027" mass="117356">MDPFTAVGLAGNVVQFVDFACKLFSEARELKTSMTGQSAAQLELQTTCNYLNTFTRQLSTSHFDANPQNLASGEKAIVDLAASCKSTADELLALLQKLQVKQNANHRSYQSFLQAVRGVWKKSKIEELQRRLDSHRRDLTLGLAHSLGDRQSTINVQLRALKEANMRMELNQTQMLDRLSKEISDIAVDATQAQAALTREGSAIKAEDLKAIGDALTSLVDEGRYLTKSQKVLSSLYFKSMKTRHSNVASAHAQTFDWVFRPTSQKSRHSRPPVHFLDWLSHKNGIFWVSGKPGSGKSTLMKHICGHRRTRQTLKLWAKAERCITAKYFFWSAGSTMQKSLKGLLQSLLFDIFKQCPEVISVACPGDATAWEAQMKEDESWDFSDLSNMVRRITHCKEMAAKFCFFIDGLDEYDGRHFDVIKVLDNLAKSPNIKICVSSRPWNIFEDAYGHDVTRKLYLQDLTRQDIKVYVKHRFDKYFAQLHPTPQDKRFKELLEEITNKAQGVFLWVLLVVNSLLEGLTNGDSIALLFSRLRRLPTDLEAFFGHMLNSIDSIYHEHMARSFQIALAASTPLTLMAYSFLDEEMENGKSALERPVKPIDNYELSARHQQMRRRLNGQTKGLLEARQDPAGTDYFGYRVDFLHRTVHDFLRTNDMQKLLAGKTKAGFNPELSILRGYLVLLKAMPLSQRRVTDQSGPVQQLLEEAFFYAREIEIRTKSANRDLIDEFGAVIEAISKETGQDFVWYRDSAVGDYDCVGDKVRKAACSSFFEYTIQKGLQVYVEQKLQADADIKLPGGRPMLDCALRICPSKFSGEIELLDMVRYLLESGADPNEMYGDCSIWGRFLLQISHLPSGRRPSQDVSSALHRHRLIELLLHHGADVNVTYNDNPLFADYIMFVGNHRPSEEIEQIHLQTIDLFISRGPDLCAKLSKRISLLGQFFMYSIGRRGTATPDFRCRMWKHIMPLDEEDEESLAKCEPYMGQIQFLDSKWQQRQKLREEKMLNNQTSMVKASYKWVGWMLSWVWIGV</sequence>
<dbReference type="PANTHER" id="PTHR10039:SF5">
    <property type="entry name" value="NACHT DOMAIN-CONTAINING PROTEIN"/>
    <property type="match status" value="1"/>
</dbReference>
<dbReference type="EMBL" id="KI968718">
    <property type="protein sequence ID" value="EUN28784.1"/>
    <property type="molecule type" value="Genomic_DNA"/>
</dbReference>
<protein>
    <recommendedName>
        <fullName evidence="7">NACHT domain-containing protein</fullName>
    </recommendedName>
</protein>
<dbReference type="SUPFAM" id="SSF48403">
    <property type="entry name" value="Ankyrin repeat"/>
    <property type="match status" value="1"/>
</dbReference>
<dbReference type="Gene3D" id="1.25.40.20">
    <property type="entry name" value="Ankyrin repeat-containing domain"/>
    <property type="match status" value="1"/>
</dbReference>
<reference evidence="5 6" key="1">
    <citation type="journal article" date="2013" name="PLoS Genet.">
        <title>Comparative genome structure, secondary metabolite, and effector coding capacity across Cochliobolus pathogens.</title>
        <authorList>
            <person name="Condon B.J."/>
            <person name="Leng Y."/>
            <person name="Wu D."/>
            <person name="Bushley K.E."/>
            <person name="Ohm R.A."/>
            <person name="Otillar R."/>
            <person name="Martin J."/>
            <person name="Schackwitz W."/>
            <person name="Grimwood J."/>
            <person name="MohdZainudin N."/>
            <person name="Xue C."/>
            <person name="Wang R."/>
            <person name="Manning V.A."/>
            <person name="Dhillon B."/>
            <person name="Tu Z.J."/>
            <person name="Steffenson B.J."/>
            <person name="Salamov A."/>
            <person name="Sun H."/>
            <person name="Lowry S."/>
            <person name="LaButti K."/>
            <person name="Han J."/>
            <person name="Copeland A."/>
            <person name="Lindquist E."/>
            <person name="Barry K."/>
            <person name="Schmutz J."/>
            <person name="Baker S.E."/>
            <person name="Ciuffetti L.M."/>
            <person name="Grigoriev I.V."/>
            <person name="Zhong S."/>
            <person name="Turgeon B.G."/>
        </authorList>
    </citation>
    <scope>NUCLEOTIDE SEQUENCE [LARGE SCALE GENOMIC DNA]</scope>
    <source>
        <strain evidence="5 6">FI3</strain>
    </source>
</reference>
<dbReference type="Pfam" id="PF25053">
    <property type="entry name" value="DUF7791"/>
    <property type="match status" value="1"/>
</dbReference>
<proteinExistence type="predicted"/>
<dbReference type="InterPro" id="IPR056884">
    <property type="entry name" value="NPHP3-like_N"/>
</dbReference>
<feature type="domain" description="Nephrocystin 3-like N-terminal" evidence="3">
    <location>
        <begin position="275"/>
        <end position="440"/>
    </location>
</feature>
<dbReference type="InterPro" id="IPR036770">
    <property type="entry name" value="Ankyrin_rpt-contain_sf"/>
</dbReference>
<dbReference type="HOGENOM" id="CLU_002341_6_1_1"/>
<dbReference type="GeneID" id="26253469"/>
<dbReference type="AlphaFoldDB" id="W7EP60"/>
<evidence type="ECO:0000259" key="4">
    <source>
        <dbReference type="Pfam" id="PF25053"/>
    </source>
</evidence>
<dbReference type="OrthoDB" id="443402at2759"/>
<evidence type="ECO:0000256" key="1">
    <source>
        <dbReference type="ARBA" id="ARBA00022737"/>
    </source>
</evidence>
<keyword evidence="1" id="KW-0677">Repeat</keyword>
<dbReference type="SUPFAM" id="SSF52540">
    <property type="entry name" value="P-loop containing nucleoside triphosphate hydrolases"/>
    <property type="match status" value="1"/>
</dbReference>
<dbReference type="InterPro" id="IPR056693">
    <property type="entry name" value="DUF7791"/>
</dbReference>
<dbReference type="InterPro" id="IPR031352">
    <property type="entry name" value="SesA"/>
</dbReference>
<keyword evidence="6" id="KW-1185">Reference proteome</keyword>
<evidence type="ECO:0008006" key="7">
    <source>
        <dbReference type="Google" id="ProtNLM"/>
    </source>
</evidence>
<evidence type="ECO:0000259" key="3">
    <source>
        <dbReference type="Pfam" id="PF24883"/>
    </source>
</evidence>
<evidence type="ECO:0000313" key="6">
    <source>
        <dbReference type="Proteomes" id="UP000054337"/>
    </source>
</evidence>
<evidence type="ECO:0000313" key="5">
    <source>
        <dbReference type="EMBL" id="EUN28784.1"/>
    </source>
</evidence>
<name>W7EP60_BIPV3</name>